<dbReference type="Gene3D" id="3.40.630.30">
    <property type="match status" value="1"/>
</dbReference>
<evidence type="ECO:0000313" key="2">
    <source>
        <dbReference type="EMBL" id="HIU65787.1"/>
    </source>
</evidence>
<accession>A0A9D1MT50</accession>
<dbReference type="GO" id="GO:0005737">
    <property type="term" value="C:cytoplasm"/>
    <property type="evidence" value="ECO:0007669"/>
    <property type="project" value="TreeGrafter"/>
</dbReference>
<reference evidence="2" key="2">
    <citation type="journal article" date="2021" name="PeerJ">
        <title>Extensive microbial diversity within the chicken gut microbiome revealed by metagenomics and culture.</title>
        <authorList>
            <person name="Gilroy R."/>
            <person name="Ravi A."/>
            <person name="Getino M."/>
            <person name="Pursley I."/>
            <person name="Horton D.L."/>
            <person name="Alikhan N.F."/>
            <person name="Baker D."/>
            <person name="Gharbi K."/>
            <person name="Hall N."/>
            <person name="Watson M."/>
            <person name="Adriaenssens E.M."/>
            <person name="Foster-Nyarko E."/>
            <person name="Jarju S."/>
            <person name="Secka A."/>
            <person name="Antonio M."/>
            <person name="Oren A."/>
            <person name="Chaudhuri R.R."/>
            <person name="La Ragione R."/>
            <person name="Hildebrand F."/>
            <person name="Pallen M.J."/>
        </authorList>
    </citation>
    <scope>NUCLEOTIDE SEQUENCE</scope>
    <source>
        <strain evidence="2">CHK136-897</strain>
    </source>
</reference>
<proteinExistence type="predicted"/>
<name>A0A9D1MT50_9PROT</name>
<dbReference type="Pfam" id="PF13302">
    <property type="entry name" value="Acetyltransf_3"/>
    <property type="match status" value="1"/>
</dbReference>
<dbReference type="CDD" id="cd04301">
    <property type="entry name" value="NAT_SF"/>
    <property type="match status" value="1"/>
</dbReference>
<protein>
    <submittedName>
        <fullName evidence="2">GNAT family N-acetyltransferase</fullName>
    </submittedName>
</protein>
<gene>
    <name evidence="2" type="ORF">IAC63_04090</name>
</gene>
<feature type="domain" description="N-acetyltransferase" evidence="1">
    <location>
        <begin position="29"/>
        <end position="170"/>
    </location>
</feature>
<dbReference type="AlphaFoldDB" id="A0A9D1MT50"/>
<sequence length="186" mass="22005">MTEYPKVIKFDDITLEKIEPTFENARRIFDVVDAERDSLRRFLSWIDESRCPEDMFMHMYKVSQTDNGSYYIIYDGKIVGNVGVDISSKKNKIAEIAYWLSNKYTGRGIMTRCVKKLEDFAFKNMDVNRIEIIMETENIKSENVAKRAGYVCEGIRRQSYMIYDKLKDVYTYSKLKSEWEKENKNA</sequence>
<dbReference type="InterPro" id="IPR016181">
    <property type="entry name" value="Acyl_CoA_acyltransferase"/>
</dbReference>
<dbReference type="Proteomes" id="UP000824142">
    <property type="component" value="Unassembled WGS sequence"/>
</dbReference>
<comment type="caution">
    <text evidence="2">The sequence shown here is derived from an EMBL/GenBank/DDBJ whole genome shotgun (WGS) entry which is preliminary data.</text>
</comment>
<dbReference type="PANTHER" id="PTHR43441">
    <property type="entry name" value="RIBOSOMAL-PROTEIN-SERINE ACETYLTRANSFERASE"/>
    <property type="match status" value="1"/>
</dbReference>
<evidence type="ECO:0000259" key="1">
    <source>
        <dbReference type="PROSITE" id="PS51186"/>
    </source>
</evidence>
<dbReference type="GO" id="GO:1990189">
    <property type="term" value="F:protein N-terminal-serine acetyltransferase activity"/>
    <property type="evidence" value="ECO:0007669"/>
    <property type="project" value="TreeGrafter"/>
</dbReference>
<reference evidence="2" key="1">
    <citation type="submission" date="2020-10" db="EMBL/GenBank/DDBJ databases">
        <authorList>
            <person name="Gilroy R."/>
        </authorList>
    </citation>
    <scope>NUCLEOTIDE SEQUENCE</scope>
    <source>
        <strain evidence="2">CHK136-897</strain>
    </source>
</reference>
<dbReference type="InterPro" id="IPR051908">
    <property type="entry name" value="Ribosomal_N-acetyltransferase"/>
</dbReference>
<evidence type="ECO:0000313" key="3">
    <source>
        <dbReference type="Proteomes" id="UP000824142"/>
    </source>
</evidence>
<dbReference type="PROSITE" id="PS51186">
    <property type="entry name" value="GNAT"/>
    <property type="match status" value="1"/>
</dbReference>
<dbReference type="SUPFAM" id="SSF55729">
    <property type="entry name" value="Acyl-CoA N-acyltransferases (Nat)"/>
    <property type="match status" value="1"/>
</dbReference>
<organism evidence="2 3">
    <name type="scientific">Candidatus Enterousia avicola</name>
    <dbReference type="NCBI Taxonomy" id="2840787"/>
    <lineage>
        <taxon>Bacteria</taxon>
        <taxon>Pseudomonadati</taxon>
        <taxon>Pseudomonadota</taxon>
        <taxon>Alphaproteobacteria</taxon>
        <taxon>Candidatus Enterousia</taxon>
    </lineage>
</organism>
<dbReference type="EMBL" id="DVNO01000036">
    <property type="protein sequence ID" value="HIU65787.1"/>
    <property type="molecule type" value="Genomic_DNA"/>
</dbReference>
<dbReference type="GO" id="GO:0008999">
    <property type="term" value="F:protein-N-terminal-alanine acetyltransferase activity"/>
    <property type="evidence" value="ECO:0007669"/>
    <property type="project" value="TreeGrafter"/>
</dbReference>
<dbReference type="InterPro" id="IPR000182">
    <property type="entry name" value="GNAT_dom"/>
</dbReference>
<dbReference type="PANTHER" id="PTHR43441:SF12">
    <property type="entry name" value="RIBOSOMAL N-ACETYLTRANSFERASE YDAF-RELATED"/>
    <property type="match status" value="1"/>
</dbReference>